<keyword evidence="1" id="KW-0812">Transmembrane</keyword>
<keyword evidence="4" id="KW-1185">Reference proteome</keyword>
<dbReference type="AlphaFoldDB" id="A0A4Y7PXN5"/>
<organism evidence="3 4">
    <name type="scientific">Rickenella mellea</name>
    <dbReference type="NCBI Taxonomy" id="50990"/>
    <lineage>
        <taxon>Eukaryota</taxon>
        <taxon>Fungi</taxon>
        <taxon>Dikarya</taxon>
        <taxon>Basidiomycota</taxon>
        <taxon>Agaricomycotina</taxon>
        <taxon>Agaricomycetes</taxon>
        <taxon>Hymenochaetales</taxon>
        <taxon>Rickenellaceae</taxon>
        <taxon>Rickenella</taxon>
    </lineage>
</organism>
<evidence type="ECO:0000256" key="1">
    <source>
        <dbReference type="SAM" id="Phobius"/>
    </source>
</evidence>
<reference evidence="3 4" key="1">
    <citation type="submission" date="2018-06" db="EMBL/GenBank/DDBJ databases">
        <title>A transcriptomic atlas of mushroom development highlights an independent origin of complex multicellularity.</title>
        <authorList>
            <consortium name="DOE Joint Genome Institute"/>
            <person name="Krizsan K."/>
            <person name="Almasi E."/>
            <person name="Merenyi Z."/>
            <person name="Sahu N."/>
            <person name="Viragh M."/>
            <person name="Koszo T."/>
            <person name="Mondo S."/>
            <person name="Kiss B."/>
            <person name="Balint B."/>
            <person name="Kues U."/>
            <person name="Barry K."/>
            <person name="Hegedus J.C."/>
            <person name="Henrissat B."/>
            <person name="Johnson J."/>
            <person name="Lipzen A."/>
            <person name="Ohm R."/>
            <person name="Nagy I."/>
            <person name="Pangilinan J."/>
            <person name="Yan J."/>
            <person name="Xiong Y."/>
            <person name="Grigoriev I.V."/>
            <person name="Hibbett D.S."/>
            <person name="Nagy L.G."/>
        </authorList>
    </citation>
    <scope>NUCLEOTIDE SEQUENCE [LARGE SCALE GENOMIC DNA]</scope>
    <source>
        <strain evidence="3 4">SZMC22713</strain>
    </source>
</reference>
<evidence type="ECO:0008006" key="5">
    <source>
        <dbReference type="Google" id="ProtNLM"/>
    </source>
</evidence>
<keyword evidence="2" id="KW-0732">Signal</keyword>
<dbReference type="Proteomes" id="UP000294933">
    <property type="component" value="Unassembled WGS sequence"/>
</dbReference>
<feature type="chain" id="PRO_5021286715" description="G protein-coupled receptor" evidence="2">
    <location>
        <begin position="27"/>
        <end position="261"/>
    </location>
</feature>
<dbReference type="OrthoDB" id="3250682at2759"/>
<feature type="signal peptide" evidence="2">
    <location>
        <begin position="1"/>
        <end position="26"/>
    </location>
</feature>
<protein>
    <recommendedName>
        <fullName evidence="5">G protein-coupled receptor</fullName>
    </recommendedName>
</protein>
<keyword evidence="1" id="KW-0472">Membrane</keyword>
<proteinExistence type="predicted"/>
<dbReference type="VEuPathDB" id="FungiDB:BD410DRAFT_393085"/>
<accession>A0A4Y7PXN5</accession>
<feature type="transmembrane region" description="Helical" evidence="1">
    <location>
        <begin position="193"/>
        <end position="212"/>
    </location>
</feature>
<keyword evidence="1" id="KW-1133">Transmembrane helix</keyword>
<feature type="transmembrane region" description="Helical" evidence="1">
    <location>
        <begin position="81"/>
        <end position="104"/>
    </location>
</feature>
<evidence type="ECO:0000313" key="4">
    <source>
        <dbReference type="Proteomes" id="UP000294933"/>
    </source>
</evidence>
<gene>
    <name evidence="3" type="ORF">BD410DRAFT_393085</name>
</gene>
<feature type="transmembrane region" description="Helical" evidence="1">
    <location>
        <begin position="166"/>
        <end position="187"/>
    </location>
</feature>
<feature type="transmembrane region" description="Helical" evidence="1">
    <location>
        <begin position="124"/>
        <end position="146"/>
    </location>
</feature>
<sequence length="261" mass="29072">MFVTTFILFLIAFIDWVVDLYRTIEAFKHFSASDGSRRNFLRRTTEPTFILHVLTFDLQNMTGEIFMIYRVYTVWGRNRWVILPPILLCGAAFVANIACLRLLASFGLLQLTKREFVEVGFTMALVLSCLTNALCTILITIVIIKAERRARRVGLTFPPICEIARITVDSGAILCCSLAFGAFSYFISPNFQTISAGSTVPIVGITWTLILVRVVRGADAKAANPRFQSQPTSHFSLATLTVPQITATASMVPRQSLSSFI</sequence>
<name>A0A4Y7PXN5_9AGAM</name>
<dbReference type="EMBL" id="ML170192">
    <property type="protein sequence ID" value="TDL19905.1"/>
    <property type="molecule type" value="Genomic_DNA"/>
</dbReference>
<evidence type="ECO:0000313" key="3">
    <source>
        <dbReference type="EMBL" id="TDL19905.1"/>
    </source>
</evidence>
<dbReference type="STRING" id="50990.A0A4Y7PXN5"/>
<evidence type="ECO:0000256" key="2">
    <source>
        <dbReference type="SAM" id="SignalP"/>
    </source>
</evidence>